<feature type="compositionally biased region" description="Low complexity" evidence="1">
    <location>
        <begin position="388"/>
        <end position="401"/>
    </location>
</feature>
<feature type="region of interest" description="Disordered" evidence="1">
    <location>
        <begin position="335"/>
        <end position="411"/>
    </location>
</feature>
<evidence type="ECO:0000313" key="3">
    <source>
        <dbReference type="EMBL" id="KAH0556738.1"/>
    </source>
</evidence>
<dbReference type="SUPFAM" id="SSF48452">
    <property type="entry name" value="TPR-like"/>
    <property type="match status" value="1"/>
</dbReference>
<protein>
    <recommendedName>
        <fullName evidence="2">UBA domain-containing protein</fullName>
    </recommendedName>
</protein>
<dbReference type="GO" id="GO:0031982">
    <property type="term" value="C:vesicle"/>
    <property type="evidence" value="ECO:0007669"/>
    <property type="project" value="TreeGrafter"/>
</dbReference>
<dbReference type="SUPFAM" id="SSF46934">
    <property type="entry name" value="UBA-like"/>
    <property type="match status" value="1"/>
</dbReference>
<evidence type="ECO:0000256" key="1">
    <source>
        <dbReference type="SAM" id="MobiDB-lite"/>
    </source>
</evidence>
<feature type="region of interest" description="Disordered" evidence="1">
    <location>
        <begin position="1"/>
        <end position="294"/>
    </location>
</feature>
<feature type="compositionally biased region" description="Low complexity" evidence="1">
    <location>
        <begin position="632"/>
        <end position="642"/>
    </location>
</feature>
<feature type="compositionally biased region" description="Basic and acidic residues" evidence="1">
    <location>
        <begin position="268"/>
        <end position="279"/>
    </location>
</feature>
<dbReference type="Gene3D" id="1.10.287.110">
    <property type="entry name" value="DnaJ domain"/>
    <property type="match status" value="1"/>
</dbReference>
<organism evidence="3 4">
    <name type="scientific">Trichoglossum hirsutum</name>
    <dbReference type="NCBI Taxonomy" id="265104"/>
    <lineage>
        <taxon>Eukaryota</taxon>
        <taxon>Fungi</taxon>
        <taxon>Dikarya</taxon>
        <taxon>Ascomycota</taxon>
        <taxon>Pezizomycotina</taxon>
        <taxon>Geoglossomycetes</taxon>
        <taxon>Geoglossales</taxon>
        <taxon>Geoglossaceae</taxon>
        <taxon>Trichoglossum</taxon>
    </lineage>
</organism>
<dbReference type="GO" id="GO:0030276">
    <property type="term" value="F:clathrin binding"/>
    <property type="evidence" value="ECO:0007669"/>
    <property type="project" value="TreeGrafter"/>
</dbReference>
<feature type="compositionally biased region" description="Pro residues" evidence="1">
    <location>
        <begin position="15"/>
        <end position="34"/>
    </location>
</feature>
<dbReference type="SMART" id="SM00028">
    <property type="entry name" value="TPR"/>
    <property type="match status" value="3"/>
</dbReference>
<dbReference type="Gene3D" id="1.25.40.10">
    <property type="entry name" value="Tetratricopeptide repeat domain"/>
    <property type="match status" value="1"/>
</dbReference>
<feature type="region of interest" description="Disordered" evidence="1">
    <location>
        <begin position="807"/>
        <end position="847"/>
    </location>
</feature>
<dbReference type="GO" id="GO:0005737">
    <property type="term" value="C:cytoplasm"/>
    <property type="evidence" value="ECO:0007669"/>
    <property type="project" value="TreeGrafter"/>
</dbReference>
<keyword evidence="4" id="KW-1185">Reference proteome</keyword>
<feature type="compositionally biased region" description="Basic residues" evidence="1">
    <location>
        <begin position="824"/>
        <end position="835"/>
    </location>
</feature>
<proteinExistence type="predicted"/>
<dbReference type="PANTHER" id="PTHR23172:SF19">
    <property type="entry name" value="J DOMAIN-CONTAINING PROTEIN"/>
    <property type="match status" value="1"/>
</dbReference>
<feature type="compositionally biased region" description="Low complexity" evidence="1">
    <location>
        <begin position="808"/>
        <end position="817"/>
    </location>
</feature>
<dbReference type="InterPro" id="IPR009060">
    <property type="entry name" value="UBA-like_sf"/>
</dbReference>
<dbReference type="FunFam" id="1.25.40.10:FF:000354">
    <property type="entry name" value="UBA domain-containing protein 7"/>
    <property type="match status" value="1"/>
</dbReference>
<dbReference type="Pfam" id="PF22562">
    <property type="entry name" value="UBA_7"/>
    <property type="match status" value="1"/>
</dbReference>
<accession>A0A9P8L9D9</accession>
<dbReference type="InterPro" id="IPR019734">
    <property type="entry name" value="TPR_rpt"/>
</dbReference>
<feature type="region of interest" description="Disordered" evidence="1">
    <location>
        <begin position="429"/>
        <end position="684"/>
    </location>
</feature>
<dbReference type="AlphaFoldDB" id="A0A9P8L9D9"/>
<dbReference type="SUPFAM" id="SSF46565">
    <property type="entry name" value="Chaperone J-domain"/>
    <property type="match status" value="1"/>
</dbReference>
<dbReference type="PROSITE" id="PS50030">
    <property type="entry name" value="UBA"/>
    <property type="match status" value="1"/>
</dbReference>
<gene>
    <name evidence="3" type="ORF">GP486_005471</name>
</gene>
<dbReference type="SMART" id="SM00165">
    <property type="entry name" value="UBA"/>
    <property type="match status" value="1"/>
</dbReference>
<sequence>MNDLSDLDWSRNGSKPPPTTSYPALRPTPPPPPSGRSAPLSAQASSTHGGGTPQRPSTKSGSDSFAGLVSFGSSKSASKLTLREQQRLLQEEKQREEGERRRRLDAQFGAGDSRFWDALEGNGAPTAQALDPAPSFPTFSGAGGQSSSGSVNRPSAALGLSSKETPAQNAEEDLLAAFSAASPVDSSSHFPPPLNVGSQGTVFSAHQEGKTKESQYGSLGLADDEDPFGLGSMGGQTARPKPAPSGQSGDDDILGLLGKPVSDVVTSKPRDPSPDHVPDGHVSTKKTADDPRDMAIAELVDMGFPADKARQALAETDTGLNVQAAVGWLLNEAHREARQKSQAADADGDRPERNGSGRATQSTSKGRRPRGDEEEEVSSRPAWMQQTSRSSSSQRKGASGSLADGGEKDITQIASEVGNNLLKSANSLWSSGRKKVQKAVAEFQQEGDLNQPKWMRESSAEGRAPSRGRDDENGGRNGISSEAPPPRKSQRQDADITEEALMLEARPPPTRRQRELELGPHTPGLTPPRGRSPIASDVPTEPTRRQDPQQTIRQRPQDAGPKSKLTRQAIEEESSNAYISPARRKKASVPSRPMPAEPEPDLLVGGSRSGRRPAELATVTPPPIQSRNPFIQQKTTSKSSTPTPAPAPQRPKVLPRRVPPAPAPALSTSASHRQKGTEAYKRGDYSSAHTAYSAALSPLPDLHPISIIILCNRALVNLKVGDPKAAVSDAETALDIIGPSKGEGEFISLTNEGDKEMREFFGKALMRKAEALEQMEKWPEAAKAWKEAVEAGVGGAVSIQARNRCEKATGSGAGTTAIASVRKQPPRKPPPRKPKPPSLSVSSTAPSAEAVERLRAANAAAERAEDEKFALADAVDERLGAWKNGKEANLRALLASLDTVLWAEAGWKKVGMHELVIANKVKLIYMKGIAKISTNATTEQRMISAAVFSTLNEAWDRFKKENGL</sequence>
<reference evidence="3" key="1">
    <citation type="submission" date="2021-03" db="EMBL/GenBank/DDBJ databases">
        <title>Comparative genomics and phylogenomic investigation of the class Geoglossomycetes provide insights into ecological specialization and systematics.</title>
        <authorList>
            <person name="Melie T."/>
            <person name="Pirro S."/>
            <person name="Miller A.N."/>
            <person name="Quandt A."/>
        </authorList>
    </citation>
    <scope>NUCLEOTIDE SEQUENCE</scope>
    <source>
        <strain evidence="3">CAQ_001_2017</strain>
    </source>
</reference>
<feature type="compositionally biased region" description="Basic and acidic residues" evidence="1">
    <location>
        <begin position="675"/>
        <end position="684"/>
    </location>
</feature>
<dbReference type="PANTHER" id="PTHR23172">
    <property type="entry name" value="AUXILIN/CYCLIN G-ASSOCIATED KINASE-RELATED"/>
    <property type="match status" value="1"/>
</dbReference>
<feature type="compositionally biased region" description="Polar residues" evidence="1">
    <location>
        <begin position="54"/>
        <end position="63"/>
    </location>
</feature>
<dbReference type="GO" id="GO:0072583">
    <property type="term" value="P:clathrin-dependent endocytosis"/>
    <property type="evidence" value="ECO:0007669"/>
    <property type="project" value="TreeGrafter"/>
</dbReference>
<dbReference type="Gene3D" id="1.10.8.10">
    <property type="entry name" value="DNA helicase RuvA subunit, C-terminal domain"/>
    <property type="match status" value="1"/>
</dbReference>
<feature type="compositionally biased region" description="Basic and acidic residues" evidence="1">
    <location>
        <begin position="81"/>
        <end position="105"/>
    </location>
</feature>
<dbReference type="InterPro" id="IPR015940">
    <property type="entry name" value="UBA"/>
</dbReference>
<feature type="domain" description="UBA" evidence="2">
    <location>
        <begin position="288"/>
        <end position="332"/>
    </location>
</feature>
<dbReference type="InterPro" id="IPR036869">
    <property type="entry name" value="J_dom_sf"/>
</dbReference>
<dbReference type="EMBL" id="JAGHQM010001028">
    <property type="protein sequence ID" value="KAH0556738.1"/>
    <property type="molecule type" value="Genomic_DNA"/>
</dbReference>
<dbReference type="Proteomes" id="UP000750711">
    <property type="component" value="Unassembled WGS sequence"/>
</dbReference>
<dbReference type="GO" id="GO:0072318">
    <property type="term" value="P:clathrin coat disassembly"/>
    <property type="evidence" value="ECO:0007669"/>
    <property type="project" value="TreeGrafter"/>
</dbReference>
<comment type="caution">
    <text evidence="3">The sequence shown here is derived from an EMBL/GenBank/DDBJ whole genome shotgun (WGS) entry which is preliminary data.</text>
</comment>
<name>A0A9P8L9D9_9PEZI</name>
<evidence type="ECO:0000313" key="4">
    <source>
        <dbReference type="Proteomes" id="UP000750711"/>
    </source>
</evidence>
<evidence type="ECO:0000259" key="2">
    <source>
        <dbReference type="PROSITE" id="PS50030"/>
    </source>
</evidence>
<dbReference type="InterPro" id="IPR011990">
    <property type="entry name" value="TPR-like_helical_dom_sf"/>
</dbReference>